<feature type="transmembrane region" description="Helical" evidence="2">
    <location>
        <begin position="433"/>
        <end position="455"/>
    </location>
</feature>
<feature type="transmembrane region" description="Helical" evidence="2">
    <location>
        <begin position="475"/>
        <end position="495"/>
    </location>
</feature>
<accession>A0A0D3L0Z2</accession>
<dbReference type="RefSeq" id="XP_005794106.1">
    <property type="nucleotide sequence ID" value="XM_005794049.1"/>
</dbReference>
<keyword evidence="2" id="KW-0812">Transmembrane</keyword>
<dbReference type="AlphaFoldDB" id="A0A0D3L0Z2"/>
<feature type="transmembrane region" description="Helical" evidence="2">
    <location>
        <begin position="251"/>
        <end position="270"/>
    </location>
</feature>
<reference evidence="5" key="1">
    <citation type="journal article" date="2013" name="Nature">
        <title>Pan genome of the phytoplankton Emiliania underpins its global distribution.</title>
        <authorList>
            <person name="Read B.A."/>
            <person name="Kegel J."/>
            <person name="Klute M.J."/>
            <person name="Kuo A."/>
            <person name="Lefebvre S.C."/>
            <person name="Maumus F."/>
            <person name="Mayer C."/>
            <person name="Miller J."/>
            <person name="Monier A."/>
            <person name="Salamov A."/>
            <person name="Young J."/>
            <person name="Aguilar M."/>
            <person name="Claverie J.M."/>
            <person name="Frickenhaus S."/>
            <person name="Gonzalez K."/>
            <person name="Herman E.K."/>
            <person name="Lin Y.C."/>
            <person name="Napier J."/>
            <person name="Ogata H."/>
            <person name="Sarno A.F."/>
            <person name="Shmutz J."/>
            <person name="Schroeder D."/>
            <person name="de Vargas C."/>
            <person name="Verret F."/>
            <person name="von Dassow P."/>
            <person name="Valentin K."/>
            <person name="Van de Peer Y."/>
            <person name="Wheeler G."/>
            <person name="Dacks J.B."/>
            <person name="Delwiche C.F."/>
            <person name="Dyhrman S.T."/>
            <person name="Glockner G."/>
            <person name="John U."/>
            <person name="Richards T."/>
            <person name="Worden A.Z."/>
            <person name="Zhang X."/>
            <person name="Grigoriev I.V."/>
            <person name="Allen A.E."/>
            <person name="Bidle K."/>
            <person name="Borodovsky M."/>
            <person name="Bowler C."/>
            <person name="Brownlee C."/>
            <person name="Cock J.M."/>
            <person name="Elias M."/>
            <person name="Gladyshev V.N."/>
            <person name="Groth M."/>
            <person name="Guda C."/>
            <person name="Hadaegh A."/>
            <person name="Iglesias-Rodriguez M.D."/>
            <person name="Jenkins J."/>
            <person name="Jones B.M."/>
            <person name="Lawson T."/>
            <person name="Leese F."/>
            <person name="Lindquist E."/>
            <person name="Lobanov A."/>
            <person name="Lomsadze A."/>
            <person name="Malik S.B."/>
            <person name="Marsh M.E."/>
            <person name="Mackinder L."/>
            <person name="Mock T."/>
            <person name="Mueller-Roeber B."/>
            <person name="Pagarete A."/>
            <person name="Parker M."/>
            <person name="Probert I."/>
            <person name="Quesneville H."/>
            <person name="Raines C."/>
            <person name="Rensing S.A."/>
            <person name="Riano-Pachon D.M."/>
            <person name="Richier S."/>
            <person name="Rokitta S."/>
            <person name="Shiraiwa Y."/>
            <person name="Soanes D.M."/>
            <person name="van der Giezen M."/>
            <person name="Wahlund T.M."/>
            <person name="Williams B."/>
            <person name="Wilson W."/>
            <person name="Wolfe G."/>
            <person name="Wurch L.L."/>
        </authorList>
    </citation>
    <scope>NUCLEOTIDE SEQUENCE</scope>
</reference>
<dbReference type="InterPro" id="IPR050879">
    <property type="entry name" value="Acyltransferase_3"/>
</dbReference>
<dbReference type="Pfam" id="PF01757">
    <property type="entry name" value="Acyl_transf_3"/>
    <property type="match status" value="1"/>
</dbReference>
<dbReference type="GO" id="GO:0016747">
    <property type="term" value="F:acyltransferase activity, transferring groups other than amino-acyl groups"/>
    <property type="evidence" value="ECO:0007669"/>
    <property type="project" value="InterPro"/>
</dbReference>
<dbReference type="PaxDb" id="2903-EOD41677"/>
<dbReference type="Proteomes" id="UP000013827">
    <property type="component" value="Unassembled WGS sequence"/>
</dbReference>
<feature type="transmembrane region" description="Helical" evidence="2">
    <location>
        <begin position="279"/>
        <end position="299"/>
    </location>
</feature>
<feature type="region of interest" description="Disordered" evidence="1">
    <location>
        <begin position="520"/>
        <end position="561"/>
    </location>
</feature>
<evidence type="ECO:0000256" key="2">
    <source>
        <dbReference type="SAM" id="Phobius"/>
    </source>
</evidence>
<evidence type="ECO:0000313" key="4">
    <source>
        <dbReference type="EnsemblProtists" id="EOD41677"/>
    </source>
</evidence>
<evidence type="ECO:0000256" key="1">
    <source>
        <dbReference type="SAM" id="MobiDB-lite"/>
    </source>
</evidence>
<dbReference type="GeneID" id="17286947"/>
<dbReference type="InterPro" id="IPR002656">
    <property type="entry name" value="Acyl_transf_3_dom"/>
</dbReference>
<feature type="compositionally biased region" description="Basic and acidic residues" evidence="1">
    <location>
        <begin position="90"/>
        <end position="103"/>
    </location>
</feature>
<proteinExistence type="predicted"/>
<evidence type="ECO:0000259" key="3">
    <source>
        <dbReference type="Pfam" id="PF01757"/>
    </source>
</evidence>
<dbReference type="OMA" id="ITHHAYR"/>
<evidence type="ECO:0000313" key="5">
    <source>
        <dbReference type="Proteomes" id="UP000013827"/>
    </source>
</evidence>
<dbReference type="KEGG" id="ehx:EMIHUDRAFT_194102"/>
<dbReference type="eggNOG" id="ENOG502SWZC">
    <property type="taxonomic scope" value="Eukaryota"/>
</dbReference>
<feature type="transmembrane region" description="Helical" evidence="2">
    <location>
        <begin position="193"/>
        <end position="213"/>
    </location>
</feature>
<dbReference type="EnsemblProtists" id="EOD41677">
    <property type="protein sequence ID" value="EOD41677"/>
    <property type="gene ID" value="EMIHUDRAFT_194102"/>
</dbReference>
<feature type="compositionally biased region" description="Pro residues" evidence="1">
    <location>
        <begin position="528"/>
        <end position="537"/>
    </location>
</feature>
<keyword evidence="2" id="KW-1133">Transmembrane helix</keyword>
<feature type="transmembrane region" description="Helical" evidence="2">
    <location>
        <begin position="350"/>
        <end position="370"/>
    </location>
</feature>
<dbReference type="GO" id="GO:0000271">
    <property type="term" value="P:polysaccharide biosynthetic process"/>
    <property type="evidence" value="ECO:0007669"/>
    <property type="project" value="TreeGrafter"/>
</dbReference>
<sequence>MGDWRPTRRARVPHGPGISDVCSVSAGALGARLSRFSFFIFIEFIDEGTKREWDSFWEFPLDTPLGTPAASEAGSPQPIRKDGVPAPSAPEEKNASNKPEPKKGTATTHISGLRALLSYWIVVDHMTSSWRPTPTETPQEGLFTLILGRAIVPVQFFIVLSGFITHHAYRKVKYYDGHQIVWSQVARYNFKRFGGIIGAYYLTYSLILIVIIISQKWALEQPGAIVSVVLSVFLLQSWYPLECTVPNGSAWTMSTLAFAWVLFPPIQHFLKKSGSGRRAFLLFLLASIVTVAPCALYVIIEGPVVSHHAYDFLYKFPPIRLADFVLGMTAAELLAQTGDAGFVKRHKLKIAVAGDLLALAIVATVALAFVPPEGRWPGFEQWARYEEEGSRYEVFWISAAGPFFSLFLWTSCAAGGGIAHACRHPALSAIGDLGFQVYLSHNGFVLSFFTILHAATDALMADEGIPSDYEAYTPGASMAALLTIYLVAAVIKGFVDDPVRRRVHGWVDRRFPAKRASPKVAALETIATPPPSAPPKPARGGDETKRKTRVSADIEKSRSGV</sequence>
<organism evidence="4 5">
    <name type="scientific">Emiliania huxleyi (strain CCMP1516)</name>
    <dbReference type="NCBI Taxonomy" id="280463"/>
    <lineage>
        <taxon>Eukaryota</taxon>
        <taxon>Haptista</taxon>
        <taxon>Haptophyta</taxon>
        <taxon>Prymnesiophyceae</taxon>
        <taxon>Isochrysidales</taxon>
        <taxon>Noelaerhabdaceae</taxon>
        <taxon>Emiliania</taxon>
    </lineage>
</organism>
<dbReference type="GO" id="GO:0016020">
    <property type="term" value="C:membrane"/>
    <property type="evidence" value="ECO:0007669"/>
    <property type="project" value="TreeGrafter"/>
</dbReference>
<keyword evidence="2" id="KW-0472">Membrane</keyword>
<dbReference type="PANTHER" id="PTHR23028">
    <property type="entry name" value="ACETYLTRANSFERASE"/>
    <property type="match status" value="1"/>
</dbReference>
<keyword evidence="5" id="KW-1185">Reference proteome</keyword>
<reference evidence="4" key="2">
    <citation type="submission" date="2024-10" db="UniProtKB">
        <authorList>
            <consortium name="EnsemblProtists"/>
        </authorList>
    </citation>
    <scope>IDENTIFICATION</scope>
</reference>
<feature type="transmembrane region" description="Helical" evidence="2">
    <location>
        <begin position="394"/>
        <end position="421"/>
    </location>
</feature>
<feature type="domain" description="Acyltransferase 3" evidence="3">
    <location>
        <begin position="110"/>
        <end position="464"/>
    </location>
</feature>
<feature type="region of interest" description="Disordered" evidence="1">
    <location>
        <begin position="67"/>
        <end position="106"/>
    </location>
</feature>
<feature type="compositionally biased region" description="Basic and acidic residues" evidence="1">
    <location>
        <begin position="539"/>
        <end position="561"/>
    </location>
</feature>
<name>A0A0D3L0Z2_EMIH1</name>
<feature type="transmembrane region" description="Helical" evidence="2">
    <location>
        <begin position="141"/>
        <end position="164"/>
    </location>
</feature>
<dbReference type="PANTHER" id="PTHR23028:SF53">
    <property type="entry name" value="ACYL_TRANSF_3 DOMAIN-CONTAINING PROTEIN"/>
    <property type="match status" value="1"/>
</dbReference>
<protein>
    <recommendedName>
        <fullName evidence="3">Acyltransferase 3 domain-containing protein</fullName>
    </recommendedName>
</protein>
<dbReference type="HOGENOM" id="CLU_486121_0_0_1"/>
<feature type="transmembrane region" description="Helical" evidence="2">
    <location>
        <begin position="319"/>
        <end position="338"/>
    </location>
</feature>